<evidence type="ECO:0000313" key="4">
    <source>
        <dbReference type="Proteomes" id="UP000186817"/>
    </source>
</evidence>
<feature type="transmembrane region" description="Helical" evidence="1">
    <location>
        <begin position="1156"/>
        <end position="1177"/>
    </location>
</feature>
<dbReference type="InterPro" id="IPR036691">
    <property type="entry name" value="Endo/exonu/phosph_ase_sf"/>
</dbReference>
<dbReference type="Pfam" id="PF03372">
    <property type="entry name" value="Exo_endo_phos"/>
    <property type="match status" value="1"/>
</dbReference>
<feature type="domain" description="Endonuclease/exonuclease/phosphatase" evidence="2">
    <location>
        <begin position="88"/>
        <end position="294"/>
    </location>
</feature>
<dbReference type="PANTHER" id="PTHR12121">
    <property type="entry name" value="CARBON CATABOLITE REPRESSOR PROTEIN 4"/>
    <property type="match status" value="1"/>
</dbReference>
<dbReference type="InterPro" id="IPR005135">
    <property type="entry name" value="Endo/exonuclease/phosphatase"/>
</dbReference>
<keyword evidence="1" id="KW-0472">Membrane</keyword>
<keyword evidence="1" id="KW-1133">Transmembrane helix</keyword>
<evidence type="ECO:0000259" key="2">
    <source>
        <dbReference type="Pfam" id="PF03372"/>
    </source>
</evidence>
<accession>A0A1Q9DT01</accession>
<dbReference type="EMBL" id="LSRX01000401">
    <property type="protein sequence ID" value="OLP98300.1"/>
    <property type="molecule type" value="Genomic_DNA"/>
</dbReference>
<feature type="transmembrane region" description="Helical" evidence="1">
    <location>
        <begin position="1198"/>
        <end position="1220"/>
    </location>
</feature>
<gene>
    <name evidence="3" type="primary">CCR4</name>
    <name evidence="3" type="ORF">AK812_SmicGene19228</name>
</gene>
<sequence length="1380" mass="150103">MAAATSCRQELRKGLARRTCGLYRLPTGRRRFHVDMFRVAHFNILGKNMAGTMWFHYARDFLPAQFASSKWDFRKADPSFPPNLMWSPDDGQSRFYRRQVLLQEIRALRADVLCLVELDCFAEFRDLLEEDGYDAVFQKRPDDRKGDGCGIFWRREAFTAVGPCRALIYAQPANDRIALGQELVELMEDMMKACALESGRRPAVVFCADLNSLPGSDAYKLITRKLCDASFGHAGGEYFQGSFSTLKPDVYWFAAPRGQRSEPPEWHWQEGRQEVIDYIFHSQDLTLETPVVLPRMPEVPDRPPKRHKPEGGLYGYWCGGWRFADSPVPGLEEHRRDYRWRPPRVNGELQLGIPNRIHGSDHLPIVCELGPEIGRFASVAVRLPAVLAATEDDYKQLDGQIDFQELRLQVKGELDATHLRRLVMVVLLQGRHFGDQSGAISLDSRLRVSSHKATSSANPWIHDFMVLGFLLALLPLRLAERTRYIEKETLEFPGTCDGVLDLDGVYEVSKRTQINVTRSCTLRGSSQTVIELAESASLLFVNRNHGNSADVTLEGKLQFTVAAHAALSGPCLKVVGNVTIATDELAMARCSGKGSIYVTKDLQIRGNARIVDSYSSDDGGAVHVSGSVEQHSGSLAFANCSSQKSGGAIYVKESYVQLGGSLSIVDSYSSGAGGAVYVSGSVEQHSGSLSFANCSSQESGGAIYVKESYVQLGGSLSIVDSYSSGDGGAAYVRKSVEQHSGSLAFANCSSQKSGGAVYVAENYTQLAGSGFFANCSSVGDDTAAAAYGELTKERALKTNEDEYKYGGGGLFVGEILLQKAGWMRFEDCSTKLHGGGLLAARHSSIPSWVNSLNSLFHPNSFLVRNQALESIRLLQSGRAAMSFRNCAAAGRGGGAAVAGRAKVQGSMLFENCSTEVSHGGGLHVKDDFELSGNLFQDCSCEKKGGGIKDNCSSEMSGGAIYVHYEGAKREGGAVFVQYQGFNESFGMVHLLVVKLVARPAAQGGQRRALLCAVWCGVVPGGAVASSGQQGGDAKRLFCIAKDIVIFVLAISGVMQASEEGKPSTVLLNQPLGEMRVRRDAKQVDRQIQLDGVKQTSSFGKLSNHIQSMLVSSGMMVDVVQGAPGHQVQLWMAHILRSATPALLILVLSIYKDPWLALVVGANCFLPEFCAGFGKYLVCYRIEKEKRGGELMCSFLPDIPAATATITGMIVLCFLLALFGWTKAALSRTSPKPAHVVYLTNAYKDAAYFGGCRAADHPVVDSETHAVIPEPDENTHDSTLHYRSPALQLGCLSVILVVSLVAYVHLLPYKENAFNLIEAALLADALVIAALSNSLLANEATNRLLLFLTAFLAVAGAGVMLLLLIRAYLRERRMKPKQASK</sequence>
<dbReference type="Gene3D" id="3.30.1370.190">
    <property type="match status" value="1"/>
</dbReference>
<dbReference type="Gene3D" id="3.60.10.10">
    <property type="entry name" value="Endonuclease/exonuclease/phosphatase"/>
    <property type="match status" value="1"/>
</dbReference>
<protein>
    <submittedName>
        <fullName evidence="3">Putative glucose-repressible alcohol dehydrogenase transcriptional effector-like</fullName>
    </submittedName>
</protein>
<evidence type="ECO:0000256" key="1">
    <source>
        <dbReference type="SAM" id="Phobius"/>
    </source>
</evidence>
<dbReference type="InterPro" id="IPR050410">
    <property type="entry name" value="CCR4/nocturin_mRNA_transcr"/>
</dbReference>
<comment type="caution">
    <text evidence="3">The sequence shown here is derived from an EMBL/GenBank/DDBJ whole genome shotgun (WGS) entry which is preliminary data.</text>
</comment>
<proteinExistence type="predicted"/>
<dbReference type="PANTHER" id="PTHR12121:SF36">
    <property type="entry name" value="ENDONUCLEASE_EXONUCLEASE_PHOSPHATASE DOMAIN-CONTAINING PROTEIN"/>
    <property type="match status" value="1"/>
</dbReference>
<name>A0A1Q9DT01_SYMMI</name>
<dbReference type="GO" id="GO:0000175">
    <property type="term" value="F:3'-5'-RNA exonuclease activity"/>
    <property type="evidence" value="ECO:0007669"/>
    <property type="project" value="TreeGrafter"/>
</dbReference>
<reference evidence="3 4" key="1">
    <citation type="submission" date="2016-02" db="EMBL/GenBank/DDBJ databases">
        <title>Genome analysis of coral dinoflagellate symbionts highlights evolutionary adaptations to a symbiotic lifestyle.</title>
        <authorList>
            <person name="Aranda M."/>
            <person name="Li Y."/>
            <person name="Liew Y.J."/>
            <person name="Baumgarten S."/>
            <person name="Simakov O."/>
            <person name="Wilson M."/>
            <person name="Piel J."/>
            <person name="Ashoor H."/>
            <person name="Bougouffa S."/>
            <person name="Bajic V.B."/>
            <person name="Ryu T."/>
            <person name="Ravasi T."/>
            <person name="Bayer T."/>
            <person name="Micklem G."/>
            <person name="Kim H."/>
            <person name="Bhak J."/>
            <person name="Lajeunesse T.C."/>
            <person name="Voolstra C.R."/>
        </authorList>
    </citation>
    <scope>NUCLEOTIDE SEQUENCE [LARGE SCALE GENOMIC DNA]</scope>
    <source>
        <strain evidence="3 4">CCMP2467</strain>
    </source>
</reference>
<feature type="transmembrane region" description="Helical" evidence="1">
    <location>
        <begin position="1285"/>
        <end position="1305"/>
    </location>
</feature>
<evidence type="ECO:0000313" key="3">
    <source>
        <dbReference type="EMBL" id="OLP98300.1"/>
    </source>
</evidence>
<dbReference type="OrthoDB" id="434906at2759"/>
<keyword evidence="1" id="KW-0812">Transmembrane</keyword>
<dbReference type="SUPFAM" id="SSF56219">
    <property type="entry name" value="DNase I-like"/>
    <property type="match status" value="1"/>
</dbReference>
<feature type="transmembrane region" description="Helical" evidence="1">
    <location>
        <begin position="1343"/>
        <end position="1368"/>
    </location>
</feature>
<keyword evidence="4" id="KW-1185">Reference proteome</keyword>
<feature type="transmembrane region" description="Helical" evidence="1">
    <location>
        <begin position="1312"/>
        <end position="1331"/>
    </location>
</feature>
<organism evidence="3 4">
    <name type="scientific">Symbiodinium microadriaticum</name>
    <name type="common">Dinoflagellate</name>
    <name type="synonym">Zooxanthella microadriatica</name>
    <dbReference type="NCBI Taxonomy" id="2951"/>
    <lineage>
        <taxon>Eukaryota</taxon>
        <taxon>Sar</taxon>
        <taxon>Alveolata</taxon>
        <taxon>Dinophyceae</taxon>
        <taxon>Suessiales</taxon>
        <taxon>Symbiodiniaceae</taxon>
        <taxon>Symbiodinium</taxon>
    </lineage>
</organism>
<dbReference type="Proteomes" id="UP000186817">
    <property type="component" value="Unassembled WGS sequence"/>
</dbReference>